<reference evidence="1 2" key="1">
    <citation type="submission" date="2015-01" db="EMBL/GenBank/DDBJ databases">
        <title>Evolution of Trichinella species and genotypes.</title>
        <authorList>
            <person name="Korhonen P.K."/>
            <person name="Edoardo P."/>
            <person name="Giuseppe L.R."/>
            <person name="Gasser R.B."/>
        </authorList>
    </citation>
    <scope>NUCLEOTIDE SEQUENCE [LARGE SCALE GENOMIC DNA]</scope>
    <source>
        <strain evidence="1">ISS588</strain>
    </source>
</reference>
<gene>
    <name evidence="1" type="ORF">T4B_13886</name>
</gene>
<sequence length="78" mass="8846">MEEVQINVLKSAFQPAMEYEDDISTAYFAASNSRSKPPVLVHTTNITFVEVQIKLHSTHFHVTAAYGIQALTGRRKFY</sequence>
<protein>
    <submittedName>
        <fullName evidence="1">Uncharacterized protein</fullName>
    </submittedName>
</protein>
<accession>A0A0V1GP87</accession>
<evidence type="ECO:0000313" key="2">
    <source>
        <dbReference type="Proteomes" id="UP000054805"/>
    </source>
</evidence>
<name>A0A0V1GP87_TRIPS</name>
<dbReference type="AlphaFoldDB" id="A0A0V1GP87"/>
<organism evidence="1 2">
    <name type="scientific">Trichinella pseudospiralis</name>
    <name type="common">Parasitic roundworm</name>
    <dbReference type="NCBI Taxonomy" id="6337"/>
    <lineage>
        <taxon>Eukaryota</taxon>
        <taxon>Metazoa</taxon>
        <taxon>Ecdysozoa</taxon>
        <taxon>Nematoda</taxon>
        <taxon>Enoplea</taxon>
        <taxon>Dorylaimia</taxon>
        <taxon>Trichinellida</taxon>
        <taxon>Trichinellidae</taxon>
        <taxon>Trichinella</taxon>
    </lineage>
</organism>
<comment type="caution">
    <text evidence="1">The sequence shown here is derived from an EMBL/GenBank/DDBJ whole genome shotgun (WGS) entry which is preliminary data.</text>
</comment>
<proteinExistence type="predicted"/>
<evidence type="ECO:0000313" key="1">
    <source>
        <dbReference type="EMBL" id="KRZ00141.1"/>
    </source>
</evidence>
<keyword evidence="2" id="KW-1185">Reference proteome</keyword>
<dbReference type="Proteomes" id="UP000054805">
    <property type="component" value="Unassembled WGS sequence"/>
</dbReference>
<dbReference type="EMBL" id="JYDS01000918">
    <property type="protein sequence ID" value="KRZ00141.1"/>
    <property type="molecule type" value="Genomic_DNA"/>
</dbReference>